<dbReference type="InterPro" id="IPR007344">
    <property type="entry name" value="GrpB/CoaE"/>
</dbReference>
<reference evidence="2" key="1">
    <citation type="journal article" date="2019" name="Int. J. Syst. Evol. Microbiol.">
        <title>The Global Catalogue of Microorganisms (GCM) 10K type strain sequencing project: providing services to taxonomists for standard genome sequencing and annotation.</title>
        <authorList>
            <consortium name="The Broad Institute Genomics Platform"/>
            <consortium name="The Broad Institute Genome Sequencing Center for Infectious Disease"/>
            <person name="Wu L."/>
            <person name="Ma J."/>
        </authorList>
    </citation>
    <scope>NUCLEOTIDE SEQUENCE [LARGE SCALE GENOMIC DNA]</scope>
    <source>
        <strain evidence="2">CCUG 53519</strain>
    </source>
</reference>
<dbReference type="PANTHER" id="PTHR34822">
    <property type="entry name" value="GRPB DOMAIN PROTEIN (AFU_ORTHOLOGUE AFUA_1G01530)"/>
    <property type="match status" value="1"/>
</dbReference>
<keyword evidence="2" id="KW-1185">Reference proteome</keyword>
<evidence type="ECO:0000313" key="1">
    <source>
        <dbReference type="EMBL" id="MFD1129076.1"/>
    </source>
</evidence>
<comment type="caution">
    <text evidence="1">The sequence shown here is derived from an EMBL/GenBank/DDBJ whole genome shotgun (WGS) entry which is preliminary data.</text>
</comment>
<dbReference type="Pfam" id="PF04229">
    <property type="entry name" value="GrpB"/>
    <property type="match status" value="1"/>
</dbReference>
<dbReference type="Proteomes" id="UP001597169">
    <property type="component" value="Unassembled WGS sequence"/>
</dbReference>
<organism evidence="1 2">
    <name type="scientific">Paenibacillus provencensis</name>
    <dbReference type="NCBI Taxonomy" id="441151"/>
    <lineage>
        <taxon>Bacteria</taxon>
        <taxon>Bacillati</taxon>
        <taxon>Bacillota</taxon>
        <taxon>Bacilli</taxon>
        <taxon>Bacillales</taxon>
        <taxon>Paenibacillaceae</taxon>
        <taxon>Paenibacillus</taxon>
    </lineage>
</organism>
<proteinExistence type="predicted"/>
<dbReference type="SUPFAM" id="SSF81301">
    <property type="entry name" value="Nucleotidyltransferase"/>
    <property type="match status" value="1"/>
</dbReference>
<dbReference type="EMBL" id="JBHTKX010000001">
    <property type="protein sequence ID" value="MFD1129076.1"/>
    <property type="molecule type" value="Genomic_DNA"/>
</dbReference>
<sequence length="85" mass="10478">MRRTHIHVRQVGSWSEQLNLLFRDYLREHEDAKMKYAEVKYELANLYRDQRGNYVEGKSEIVWDILMKANLWSQKIGWRPFKEDY</sequence>
<dbReference type="PANTHER" id="PTHR34822:SF1">
    <property type="entry name" value="GRPB FAMILY PROTEIN"/>
    <property type="match status" value="1"/>
</dbReference>
<name>A0ABW3PY95_9BACL</name>
<accession>A0ABW3PY95</accession>
<gene>
    <name evidence="1" type="ORF">ACFQ3J_12915</name>
</gene>
<evidence type="ECO:0000313" key="2">
    <source>
        <dbReference type="Proteomes" id="UP001597169"/>
    </source>
</evidence>
<protein>
    <submittedName>
        <fullName evidence="1">GrpB family protein</fullName>
    </submittedName>
</protein>
<dbReference type="RefSeq" id="WP_251582008.1">
    <property type="nucleotide sequence ID" value="NZ_JBHTKX010000001.1"/>
</dbReference>
<dbReference type="InterPro" id="IPR043519">
    <property type="entry name" value="NT_sf"/>
</dbReference>
<dbReference type="Gene3D" id="3.30.460.10">
    <property type="entry name" value="Beta Polymerase, domain 2"/>
    <property type="match status" value="1"/>
</dbReference>